<proteinExistence type="predicted"/>
<comment type="caution">
    <text evidence="2">The sequence shown here is derived from an EMBL/GenBank/DDBJ whole genome shotgun (WGS) entry which is preliminary data.</text>
</comment>
<dbReference type="Pfam" id="PF04773">
    <property type="entry name" value="FecR"/>
    <property type="match status" value="1"/>
</dbReference>
<organism evidence="2 3">
    <name type="scientific">Pannonibacter tanglangensis</name>
    <dbReference type="NCBI Taxonomy" id="2750084"/>
    <lineage>
        <taxon>Bacteria</taxon>
        <taxon>Pseudomonadati</taxon>
        <taxon>Pseudomonadota</taxon>
        <taxon>Alphaproteobacteria</taxon>
        <taxon>Hyphomicrobiales</taxon>
        <taxon>Stappiaceae</taxon>
        <taxon>Pannonibacter</taxon>
    </lineage>
</organism>
<evidence type="ECO:0000259" key="1">
    <source>
        <dbReference type="Pfam" id="PF04773"/>
    </source>
</evidence>
<dbReference type="InterPro" id="IPR006860">
    <property type="entry name" value="FecR"/>
</dbReference>
<dbReference type="Proteomes" id="UP000586722">
    <property type="component" value="Unassembled WGS sequence"/>
</dbReference>
<keyword evidence="3" id="KW-1185">Reference proteome</keyword>
<sequence length="177" mass="17944">MPVRCSHGSGLLAVGVLVLCGLAATPVPAQTLDGCTRSERTDPARVVFTCANGLVIEAEAAAVLSGGTTGGTPRPDTLRLTEDAVLVELPSGSGPFQILTPHAIASVRGTVYAVDVEATKTAVFVERGAVTVAAAAGSAAAVTLGPGEGVEVTPGAALEVKRWPQEKVDRLMARFGR</sequence>
<feature type="domain" description="FecR protein" evidence="1">
    <location>
        <begin position="77"/>
        <end position="130"/>
    </location>
</feature>
<evidence type="ECO:0000313" key="2">
    <source>
        <dbReference type="EMBL" id="NBN79437.1"/>
    </source>
</evidence>
<dbReference type="EMBL" id="JAABLQ010000001">
    <property type="protein sequence ID" value="NBN79437.1"/>
    <property type="molecule type" value="Genomic_DNA"/>
</dbReference>
<reference evidence="3" key="1">
    <citation type="submission" date="2020-01" db="EMBL/GenBank/DDBJ databases">
        <authorList>
            <person name="Fang Y."/>
            <person name="Sun R."/>
            <person name="Nie L."/>
            <person name="He J."/>
            <person name="Hao L."/>
            <person name="Wang L."/>
            <person name="Su S."/>
            <person name="Lv E."/>
            <person name="Zhang Z."/>
            <person name="Xie R."/>
            <person name="Liu H."/>
        </authorList>
    </citation>
    <scope>NUCLEOTIDE SEQUENCE [LARGE SCALE GENOMIC DNA]</scope>
    <source>
        <strain evidence="3">XCT-53</strain>
    </source>
</reference>
<name>A0A7X5J9X6_9HYPH</name>
<evidence type="ECO:0000313" key="3">
    <source>
        <dbReference type="Proteomes" id="UP000586722"/>
    </source>
</evidence>
<dbReference type="RefSeq" id="WP_161676860.1">
    <property type="nucleotide sequence ID" value="NZ_JAABLP010000003.1"/>
</dbReference>
<dbReference type="AlphaFoldDB" id="A0A7X5J9X6"/>
<accession>A0A7X5J9X6</accession>
<dbReference type="Gene3D" id="2.60.120.1440">
    <property type="match status" value="1"/>
</dbReference>
<protein>
    <submittedName>
        <fullName evidence="2">Anti-sigma 24 factor</fullName>
    </submittedName>
</protein>
<gene>
    <name evidence="2" type="ORF">GWI72_14265</name>
</gene>